<dbReference type="InterPro" id="IPR005331">
    <property type="entry name" value="Sulfotransferase"/>
</dbReference>
<keyword evidence="1" id="KW-1133">Transmembrane helix</keyword>
<evidence type="ECO:0008006" key="4">
    <source>
        <dbReference type="Google" id="ProtNLM"/>
    </source>
</evidence>
<keyword evidence="1" id="KW-0812">Transmembrane</keyword>
<dbReference type="SUPFAM" id="SSF52540">
    <property type="entry name" value="P-loop containing nucleoside triphosphate hydrolases"/>
    <property type="match status" value="1"/>
</dbReference>
<reference evidence="2 3" key="1">
    <citation type="journal article" date="2023" name="Nat. Commun.">
        <title>Origin of minicircular mitochondrial genomes in red algae.</title>
        <authorList>
            <person name="Lee Y."/>
            <person name="Cho C.H."/>
            <person name="Lee Y.M."/>
            <person name="Park S.I."/>
            <person name="Yang J.H."/>
            <person name="West J.A."/>
            <person name="Bhattacharya D."/>
            <person name="Yoon H.S."/>
        </authorList>
    </citation>
    <scope>NUCLEOTIDE SEQUENCE [LARGE SCALE GENOMIC DNA]</scope>
    <source>
        <strain evidence="2 3">CCMP1338</strain>
        <tissue evidence="2">Whole cell</tissue>
    </source>
</reference>
<organism evidence="2 3">
    <name type="scientific">Rhodosorus marinus</name>
    <dbReference type="NCBI Taxonomy" id="101924"/>
    <lineage>
        <taxon>Eukaryota</taxon>
        <taxon>Rhodophyta</taxon>
        <taxon>Stylonematophyceae</taxon>
        <taxon>Stylonematales</taxon>
        <taxon>Stylonemataceae</taxon>
        <taxon>Rhodosorus</taxon>
    </lineage>
</organism>
<proteinExistence type="predicted"/>
<dbReference type="GO" id="GO:0008146">
    <property type="term" value="F:sulfotransferase activity"/>
    <property type="evidence" value="ECO:0007669"/>
    <property type="project" value="InterPro"/>
</dbReference>
<dbReference type="Pfam" id="PF03567">
    <property type="entry name" value="Sulfotransfer_2"/>
    <property type="match status" value="1"/>
</dbReference>
<comment type="caution">
    <text evidence="2">The sequence shown here is derived from an EMBL/GenBank/DDBJ whole genome shotgun (WGS) entry which is preliminary data.</text>
</comment>
<dbReference type="GO" id="GO:0016020">
    <property type="term" value="C:membrane"/>
    <property type="evidence" value="ECO:0007669"/>
    <property type="project" value="InterPro"/>
</dbReference>
<keyword evidence="3" id="KW-1185">Reference proteome</keyword>
<gene>
    <name evidence="2" type="ORF">NDN08_005268</name>
</gene>
<dbReference type="Proteomes" id="UP001157974">
    <property type="component" value="Unassembled WGS sequence"/>
</dbReference>
<evidence type="ECO:0000256" key="1">
    <source>
        <dbReference type="SAM" id="Phobius"/>
    </source>
</evidence>
<feature type="transmembrane region" description="Helical" evidence="1">
    <location>
        <begin position="12"/>
        <end position="35"/>
    </location>
</feature>
<name>A0AAV8V3L0_9RHOD</name>
<sequence>MLKKTSRTRTGVGLIPLAIVFSGAVAVLIAGILYMETPVRSNVVDFCDYTSAAPRMERYDYGLNGSPLPLVDLENELYICVTPKSGITKLTDVFTRYLARNGGNRRTVSHLLRQFIRKYGKIGDSLPKTNFTKVFIYRNPVDRFVSLWQQKFQLDHPANSLAATLYRHKYRIQSPDLLFNELHDFITTSRHDPHVWPQVDFCQVDEVEYDYEIDVDDHQGLTDFFSQYWGEVDFEGTTWHSTKTKEGYDLAKTELRETLHLWREVYTASYWKDIEYYCKNRGNKQRRDRTH</sequence>
<keyword evidence="1" id="KW-0472">Membrane</keyword>
<accession>A0AAV8V3L0</accession>
<evidence type="ECO:0000313" key="3">
    <source>
        <dbReference type="Proteomes" id="UP001157974"/>
    </source>
</evidence>
<dbReference type="InterPro" id="IPR027417">
    <property type="entry name" value="P-loop_NTPase"/>
</dbReference>
<evidence type="ECO:0000313" key="2">
    <source>
        <dbReference type="EMBL" id="KAJ8908563.1"/>
    </source>
</evidence>
<dbReference type="AlphaFoldDB" id="A0AAV8V3L0"/>
<protein>
    <recommendedName>
        <fullName evidence="4">Sulfotransferase domain-containing protein</fullName>
    </recommendedName>
</protein>
<dbReference type="EMBL" id="JAMWBK010000001">
    <property type="protein sequence ID" value="KAJ8908563.1"/>
    <property type="molecule type" value="Genomic_DNA"/>
</dbReference>